<dbReference type="GO" id="GO:0008526">
    <property type="term" value="F:phosphatidylinositol transfer activity"/>
    <property type="evidence" value="ECO:0007669"/>
    <property type="project" value="TreeGrafter"/>
</dbReference>
<proteinExistence type="predicted"/>
<dbReference type="InterPro" id="IPR001251">
    <property type="entry name" value="CRAL-TRIO_dom"/>
</dbReference>
<dbReference type="OrthoDB" id="75724at2759"/>
<dbReference type="Pfam" id="PF00650">
    <property type="entry name" value="CRAL_TRIO"/>
    <property type="match status" value="1"/>
</dbReference>
<accession>J3KYJ7</accession>
<evidence type="ECO:0000313" key="4">
    <source>
        <dbReference type="Proteomes" id="UP000006038"/>
    </source>
</evidence>
<evidence type="ECO:0000256" key="1">
    <source>
        <dbReference type="SAM" id="MobiDB-lite"/>
    </source>
</evidence>
<dbReference type="GeneID" id="102702138"/>
<dbReference type="CDD" id="cd00170">
    <property type="entry name" value="SEC14"/>
    <property type="match status" value="1"/>
</dbReference>
<keyword evidence="4" id="KW-1185">Reference proteome</keyword>
<dbReference type="KEGG" id="obr:102702138"/>
<dbReference type="HOGENOM" id="CLU_014001_3_0_1"/>
<dbReference type="PANTHER" id="PTHR45824">
    <property type="entry name" value="GH16843P"/>
    <property type="match status" value="1"/>
</dbReference>
<dbReference type="Pfam" id="PF03765">
    <property type="entry name" value="CRAL_TRIO_N"/>
    <property type="match status" value="1"/>
</dbReference>
<dbReference type="Proteomes" id="UP000006038">
    <property type="component" value="Chromosome 1"/>
</dbReference>
<protein>
    <recommendedName>
        <fullName evidence="2">CRAL-TRIO domain-containing protein</fullName>
    </recommendedName>
</protein>
<reference evidence="3" key="1">
    <citation type="journal article" date="2013" name="Nat. Commun.">
        <title>Whole-genome sequencing of Oryza brachyantha reveals mechanisms underlying Oryza genome evolution.</title>
        <authorList>
            <person name="Chen J."/>
            <person name="Huang Q."/>
            <person name="Gao D."/>
            <person name="Wang J."/>
            <person name="Lang Y."/>
            <person name="Liu T."/>
            <person name="Li B."/>
            <person name="Bai Z."/>
            <person name="Luis Goicoechea J."/>
            <person name="Liang C."/>
            <person name="Chen C."/>
            <person name="Zhang W."/>
            <person name="Sun S."/>
            <person name="Liao Y."/>
            <person name="Zhang X."/>
            <person name="Yang L."/>
            <person name="Song C."/>
            <person name="Wang M."/>
            <person name="Shi J."/>
            <person name="Liu G."/>
            <person name="Liu J."/>
            <person name="Zhou H."/>
            <person name="Zhou W."/>
            <person name="Yu Q."/>
            <person name="An N."/>
            <person name="Chen Y."/>
            <person name="Cai Q."/>
            <person name="Wang B."/>
            <person name="Liu B."/>
            <person name="Min J."/>
            <person name="Huang Y."/>
            <person name="Wu H."/>
            <person name="Li Z."/>
            <person name="Zhang Y."/>
            <person name="Yin Y."/>
            <person name="Song W."/>
            <person name="Jiang J."/>
            <person name="Jackson S.A."/>
            <person name="Wing R.A."/>
            <person name="Wang J."/>
            <person name="Chen M."/>
        </authorList>
    </citation>
    <scope>NUCLEOTIDE SEQUENCE [LARGE SCALE GENOMIC DNA]</scope>
    <source>
        <strain evidence="3">cv. IRGC 101232</strain>
    </source>
</reference>
<dbReference type="Gramene" id="OB01G20530.1">
    <property type="protein sequence ID" value="OB01G20530.1"/>
    <property type="gene ID" value="OB01G20530"/>
</dbReference>
<feature type="domain" description="CRAL-TRIO" evidence="2">
    <location>
        <begin position="167"/>
        <end position="330"/>
    </location>
</feature>
<dbReference type="FunFam" id="3.40.525.10:FF:000008">
    <property type="entry name" value="Phosphatidylinositol transfer protein 3"/>
    <property type="match status" value="1"/>
</dbReference>
<dbReference type="InterPro" id="IPR036273">
    <property type="entry name" value="CRAL/TRIO_N_dom_sf"/>
</dbReference>
<dbReference type="SUPFAM" id="SSF52087">
    <property type="entry name" value="CRAL/TRIO domain"/>
    <property type="match status" value="1"/>
</dbReference>
<dbReference type="InterPro" id="IPR036865">
    <property type="entry name" value="CRAL-TRIO_dom_sf"/>
</dbReference>
<dbReference type="EnsemblPlants" id="OB01G20530.1">
    <property type="protein sequence ID" value="OB01G20530.1"/>
    <property type="gene ID" value="OB01G20530"/>
</dbReference>
<dbReference type="PROSITE" id="PS50191">
    <property type="entry name" value="CRAL_TRIO"/>
    <property type="match status" value="1"/>
</dbReference>
<dbReference type="InterPro" id="IPR052578">
    <property type="entry name" value="PI_Transfer_CRAL-TRIO"/>
</dbReference>
<reference evidence="3" key="2">
    <citation type="submission" date="2013-04" db="UniProtKB">
        <authorList>
            <consortium name="EnsemblPlants"/>
        </authorList>
    </citation>
    <scope>IDENTIFICATION</scope>
</reference>
<dbReference type="PANTHER" id="PTHR45824:SF18">
    <property type="entry name" value="OS01G0264700 PROTEIN"/>
    <property type="match status" value="1"/>
</dbReference>
<gene>
    <name evidence="3" type="primary">LOC102702138</name>
</gene>
<dbReference type="SUPFAM" id="SSF46938">
    <property type="entry name" value="CRAL/TRIO N-terminal domain"/>
    <property type="match status" value="1"/>
</dbReference>
<dbReference type="AlphaFoldDB" id="J3KYJ7"/>
<feature type="region of interest" description="Disordered" evidence="1">
    <location>
        <begin position="358"/>
        <end position="402"/>
    </location>
</feature>
<dbReference type="SMART" id="SM00516">
    <property type="entry name" value="SEC14"/>
    <property type="match status" value="1"/>
</dbReference>
<dbReference type="RefSeq" id="XP_006644028.1">
    <property type="nucleotide sequence ID" value="XM_006643965.3"/>
</dbReference>
<feature type="compositionally biased region" description="Polar residues" evidence="1">
    <location>
        <begin position="376"/>
        <end position="388"/>
    </location>
</feature>
<evidence type="ECO:0000259" key="2">
    <source>
        <dbReference type="PROSITE" id="PS50191"/>
    </source>
</evidence>
<dbReference type="Gene3D" id="3.40.525.10">
    <property type="entry name" value="CRAL-TRIO lipid binding domain"/>
    <property type="match status" value="1"/>
</dbReference>
<dbReference type="OMA" id="KMKADES"/>
<dbReference type="SMART" id="SM01100">
    <property type="entry name" value="CRAL_TRIO_N"/>
    <property type="match status" value="1"/>
</dbReference>
<feature type="compositionally biased region" description="Basic and acidic residues" evidence="1">
    <location>
        <begin position="389"/>
        <end position="402"/>
    </location>
</feature>
<dbReference type="InterPro" id="IPR011074">
    <property type="entry name" value="CRAL/TRIO_N_dom"/>
</dbReference>
<sequence length="402" mass="45044">MRDGGSVLRVNLFLLSSSNSGVLSARFSAPALHTSPSGRPSELYEMLLISGAALPATHGLCALTANHFHTWCWGSILCQVTKMSFLFKSSNGATIEKNLTLEEQLEKINELRKELGDHSSAEIQAFLSDASCSRFLRARNWNVQKASKMMKAAVKWRASYEPEKIYWDDISHEAETGKIYRADYKDKHGRTVLVLRPGLENTTSGKGQIKYLVYCLEKAIMNLTEDQEKMVWLTDFQSWTLGSTPLKVTRETVNVLQDCYPERLGLAILYNPPRIFESFWKIVKPFLDHETYKKVKFVYSSDKESQKIMADVFDLDKLDSAFGGRNPATFEYNSYAERMRADDIKMGSLCISNGTTLPEGHPHVSAEETANGLDSDASSEASFYSGTESPKHEEAGGIPKND</sequence>
<organism evidence="3">
    <name type="scientific">Oryza brachyantha</name>
    <name type="common">malo sina</name>
    <dbReference type="NCBI Taxonomy" id="4533"/>
    <lineage>
        <taxon>Eukaryota</taxon>
        <taxon>Viridiplantae</taxon>
        <taxon>Streptophyta</taxon>
        <taxon>Embryophyta</taxon>
        <taxon>Tracheophyta</taxon>
        <taxon>Spermatophyta</taxon>
        <taxon>Magnoliopsida</taxon>
        <taxon>Liliopsida</taxon>
        <taxon>Poales</taxon>
        <taxon>Poaceae</taxon>
        <taxon>BOP clade</taxon>
        <taxon>Oryzoideae</taxon>
        <taxon>Oryzeae</taxon>
        <taxon>Oryzinae</taxon>
        <taxon>Oryza</taxon>
    </lineage>
</organism>
<name>J3KYJ7_ORYBR</name>
<dbReference type="eggNOG" id="KOG1470">
    <property type="taxonomic scope" value="Eukaryota"/>
</dbReference>
<evidence type="ECO:0000313" key="3">
    <source>
        <dbReference type="EnsemblPlants" id="OB01G20530.1"/>
    </source>
</evidence>